<dbReference type="InterPro" id="IPR053237">
    <property type="entry name" value="Natterin_C"/>
</dbReference>
<keyword evidence="2" id="KW-1185">Reference proteome</keyword>
<dbReference type="InterPro" id="IPR004991">
    <property type="entry name" value="Aerolysin-like"/>
</dbReference>
<proteinExistence type="predicted"/>
<protein>
    <submittedName>
        <fullName evidence="1">Unplaced genomic scaffold K443scaffold_140, whole genome shotgun sequence</fullName>
    </submittedName>
</protein>
<dbReference type="Proteomes" id="UP000054477">
    <property type="component" value="Unassembled WGS sequence"/>
</dbReference>
<name>A0A0C9WMI0_9AGAR</name>
<dbReference type="Gene3D" id="2.170.15.10">
    <property type="entry name" value="Proaerolysin, chain A, domain 3"/>
    <property type="match status" value="1"/>
</dbReference>
<dbReference type="HOGENOM" id="CLU_885856_0_0_1"/>
<reference evidence="1 2" key="1">
    <citation type="submission" date="2014-04" db="EMBL/GenBank/DDBJ databases">
        <authorList>
            <consortium name="DOE Joint Genome Institute"/>
            <person name="Kuo A."/>
            <person name="Kohler A."/>
            <person name="Nagy L.G."/>
            <person name="Floudas D."/>
            <person name="Copeland A."/>
            <person name="Barry K.W."/>
            <person name="Cichocki N."/>
            <person name="Veneault-Fourrey C."/>
            <person name="LaButti K."/>
            <person name="Lindquist E.A."/>
            <person name="Lipzen A."/>
            <person name="Lundell T."/>
            <person name="Morin E."/>
            <person name="Murat C."/>
            <person name="Sun H."/>
            <person name="Tunlid A."/>
            <person name="Henrissat B."/>
            <person name="Grigoriev I.V."/>
            <person name="Hibbett D.S."/>
            <person name="Martin F."/>
            <person name="Nordberg H.P."/>
            <person name="Cantor M.N."/>
            <person name="Hua S.X."/>
        </authorList>
    </citation>
    <scope>NUCLEOTIDE SEQUENCE [LARGE SCALE GENOMIC DNA]</scope>
    <source>
        <strain evidence="1 2">LaAM-08-1</strain>
    </source>
</reference>
<dbReference type="OrthoDB" id="1904422at2759"/>
<dbReference type="AlphaFoldDB" id="A0A0C9WMI0"/>
<evidence type="ECO:0000313" key="1">
    <source>
        <dbReference type="EMBL" id="KIJ98194.1"/>
    </source>
</evidence>
<dbReference type="EMBL" id="KN838675">
    <property type="protein sequence ID" value="KIJ98194.1"/>
    <property type="molecule type" value="Genomic_DNA"/>
</dbReference>
<organism evidence="1 2">
    <name type="scientific">Laccaria amethystina LaAM-08-1</name>
    <dbReference type="NCBI Taxonomy" id="1095629"/>
    <lineage>
        <taxon>Eukaryota</taxon>
        <taxon>Fungi</taxon>
        <taxon>Dikarya</taxon>
        <taxon>Basidiomycota</taxon>
        <taxon>Agaricomycotina</taxon>
        <taxon>Agaricomycetes</taxon>
        <taxon>Agaricomycetidae</taxon>
        <taxon>Agaricales</taxon>
        <taxon>Agaricineae</taxon>
        <taxon>Hydnangiaceae</taxon>
        <taxon>Laccaria</taxon>
    </lineage>
</organism>
<dbReference type="CDD" id="cd20239">
    <property type="entry name" value="PFM_aerolysin-like"/>
    <property type="match status" value="1"/>
</dbReference>
<dbReference type="SUPFAM" id="SSF56973">
    <property type="entry name" value="Aerolisin/ETX pore-forming domain"/>
    <property type="match status" value="1"/>
</dbReference>
<dbReference type="PANTHER" id="PTHR39244:SF5">
    <property type="entry name" value="NATTERIN-3-LIKE"/>
    <property type="match status" value="1"/>
</dbReference>
<reference evidence="2" key="2">
    <citation type="submission" date="2015-01" db="EMBL/GenBank/DDBJ databases">
        <title>Evolutionary Origins and Diversification of the Mycorrhizal Mutualists.</title>
        <authorList>
            <consortium name="DOE Joint Genome Institute"/>
            <consortium name="Mycorrhizal Genomics Consortium"/>
            <person name="Kohler A."/>
            <person name="Kuo A."/>
            <person name="Nagy L.G."/>
            <person name="Floudas D."/>
            <person name="Copeland A."/>
            <person name="Barry K.W."/>
            <person name="Cichocki N."/>
            <person name="Veneault-Fourrey C."/>
            <person name="LaButti K."/>
            <person name="Lindquist E.A."/>
            <person name="Lipzen A."/>
            <person name="Lundell T."/>
            <person name="Morin E."/>
            <person name="Murat C."/>
            <person name="Riley R."/>
            <person name="Ohm R."/>
            <person name="Sun H."/>
            <person name="Tunlid A."/>
            <person name="Henrissat B."/>
            <person name="Grigoriev I.V."/>
            <person name="Hibbett D.S."/>
            <person name="Martin F."/>
        </authorList>
    </citation>
    <scope>NUCLEOTIDE SEQUENCE [LARGE SCALE GENOMIC DNA]</scope>
    <source>
        <strain evidence="2">LaAM-08-1</strain>
    </source>
</reference>
<dbReference type="PANTHER" id="PTHR39244">
    <property type="entry name" value="NATTERIN-4"/>
    <property type="match status" value="1"/>
</dbReference>
<gene>
    <name evidence="1" type="ORF">K443DRAFT_133567</name>
</gene>
<sequence>MLLFLVQNSGHAQNVVGKASETGAACLGNASFEKTEPDYQCEVIVEYLSDNPEQFYLRSWEGTYFEYFGFGTSPHNVFVADSKSIQSSTVPFTLLDIGVKDTFVFRTPEGAFVQPLVLPDYNTQTDVLPVTAQSDSARIKVGEPVLHAVITKIKYNTDPSETTITELTPEIALSTMVRNDSTSDITETLAYSYLVSDVGTWTTTIGASVTKKASTKVEIPFLFEGEVEVSATVNASCAWGGSTTHTKTVTSSSTVAVPPMMKAVASILIRKSIIDIPFTYTKSIWYRSGGYEEVKKSGVYHNVESWNVDVQVDN</sequence>
<evidence type="ECO:0000313" key="2">
    <source>
        <dbReference type="Proteomes" id="UP000054477"/>
    </source>
</evidence>
<dbReference type="Pfam" id="PF03318">
    <property type="entry name" value="ETX_MTX2"/>
    <property type="match status" value="1"/>
</dbReference>
<accession>A0A0C9WMI0</accession>